<evidence type="ECO:0000256" key="5">
    <source>
        <dbReference type="ARBA" id="ARBA00023136"/>
    </source>
</evidence>
<reference evidence="9" key="1">
    <citation type="journal article" date="2019" name="Int. J. Syst. Evol. Microbiol.">
        <title>The Global Catalogue of Microorganisms (GCM) 10K type strain sequencing project: providing services to taxonomists for standard genome sequencing and annotation.</title>
        <authorList>
            <consortium name="The Broad Institute Genomics Platform"/>
            <consortium name="The Broad Institute Genome Sequencing Center for Infectious Disease"/>
            <person name="Wu L."/>
            <person name="Ma J."/>
        </authorList>
    </citation>
    <scope>NUCLEOTIDE SEQUENCE [LARGE SCALE GENOMIC DNA]</scope>
    <source>
        <strain evidence="9">CGMCC 1.12404</strain>
    </source>
</reference>
<feature type="transmembrane region" description="Helical" evidence="6">
    <location>
        <begin position="271"/>
        <end position="296"/>
    </location>
</feature>
<keyword evidence="2" id="KW-1003">Cell membrane</keyword>
<comment type="caution">
    <text evidence="8">The sequence shown here is derived from an EMBL/GenBank/DDBJ whole genome shotgun (WGS) entry which is preliminary data.</text>
</comment>
<name>A0ABQ1GXZ8_9BACL</name>
<feature type="transmembrane region" description="Helical" evidence="6">
    <location>
        <begin position="6"/>
        <end position="27"/>
    </location>
</feature>
<dbReference type="Pfam" id="PF00482">
    <property type="entry name" value="T2SSF"/>
    <property type="match status" value="1"/>
</dbReference>
<dbReference type="PANTHER" id="PTHR35007">
    <property type="entry name" value="INTEGRAL MEMBRANE PROTEIN-RELATED"/>
    <property type="match status" value="1"/>
</dbReference>
<proteinExistence type="predicted"/>
<dbReference type="Gene3D" id="1.20.81.30">
    <property type="entry name" value="Type II secretion system (T2SS), domain F"/>
    <property type="match status" value="1"/>
</dbReference>
<dbReference type="InterPro" id="IPR018076">
    <property type="entry name" value="T2SS_GspF_dom"/>
</dbReference>
<feature type="transmembrane region" description="Helical" evidence="6">
    <location>
        <begin position="127"/>
        <end position="148"/>
    </location>
</feature>
<evidence type="ECO:0000256" key="1">
    <source>
        <dbReference type="ARBA" id="ARBA00004651"/>
    </source>
</evidence>
<feature type="transmembrane region" description="Helical" evidence="6">
    <location>
        <begin position="104"/>
        <end position="121"/>
    </location>
</feature>
<organism evidence="8 9">
    <name type="scientific">Kroppenstedtia guangzhouensis</name>
    <dbReference type="NCBI Taxonomy" id="1274356"/>
    <lineage>
        <taxon>Bacteria</taxon>
        <taxon>Bacillati</taxon>
        <taxon>Bacillota</taxon>
        <taxon>Bacilli</taxon>
        <taxon>Bacillales</taxon>
        <taxon>Thermoactinomycetaceae</taxon>
        <taxon>Kroppenstedtia</taxon>
    </lineage>
</organism>
<dbReference type="InterPro" id="IPR042094">
    <property type="entry name" value="T2SS_GspF_sf"/>
</dbReference>
<dbReference type="RefSeq" id="WP_188432981.1">
    <property type="nucleotide sequence ID" value="NZ_BMEX01000011.1"/>
</dbReference>
<sequence>MSSMGIFLLVIGTWFCLFFAAVSYYIYRMEQKRILINLDERIPPWKVMKQSRSKTDFLHHWMDQLAPTGEKIEILSDPVDLEDHLVKAGHPYGLTVKRLQGAKLLGTIMGLAFGLLYWLIGLPFAPIMLVFSPFIGYMVPIYGIQWIAKRRQDQIRYELPDFLDMMSITLQAGMGLDQALNYYVETSEGPLSEEFARLNQEIQFGVQREMAYRSLLKRTTSTELEALIQSMIQAYNLGTPIAKTFAQQAEEMRRMRSEQAKEAAGKASPKISLVSGFIIAPSIMLLMLGAIVYSYFIKQSLFGG</sequence>
<dbReference type="Proteomes" id="UP000617979">
    <property type="component" value="Unassembled WGS sequence"/>
</dbReference>
<evidence type="ECO:0000256" key="3">
    <source>
        <dbReference type="ARBA" id="ARBA00022692"/>
    </source>
</evidence>
<comment type="subcellular location">
    <subcellularLocation>
        <location evidence="1">Cell membrane</location>
        <topology evidence="1">Multi-pass membrane protein</topology>
    </subcellularLocation>
</comment>
<protein>
    <recommendedName>
        <fullName evidence="7">Type II secretion system protein GspF domain-containing protein</fullName>
    </recommendedName>
</protein>
<dbReference type="EMBL" id="BMEX01000011">
    <property type="protein sequence ID" value="GGA51954.1"/>
    <property type="molecule type" value="Genomic_DNA"/>
</dbReference>
<dbReference type="PANTHER" id="PTHR35007:SF2">
    <property type="entry name" value="PILUS ASSEMBLE PROTEIN"/>
    <property type="match status" value="1"/>
</dbReference>
<feature type="domain" description="Type II secretion system protein GspF" evidence="7">
    <location>
        <begin position="162"/>
        <end position="288"/>
    </location>
</feature>
<keyword evidence="3 6" id="KW-0812">Transmembrane</keyword>
<accession>A0ABQ1GXZ8</accession>
<keyword evidence="9" id="KW-1185">Reference proteome</keyword>
<evidence type="ECO:0000313" key="8">
    <source>
        <dbReference type="EMBL" id="GGA51954.1"/>
    </source>
</evidence>
<evidence type="ECO:0000259" key="7">
    <source>
        <dbReference type="Pfam" id="PF00482"/>
    </source>
</evidence>
<evidence type="ECO:0000256" key="4">
    <source>
        <dbReference type="ARBA" id="ARBA00022989"/>
    </source>
</evidence>
<evidence type="ECO:0000256" key="2">
    <source>
        <dbReference type="ARBA" id="ARBA00022475"/>
    </source>
</evidence>
<keyword evidence="5 6" id="KW-0472">Membrane</keyword>
<evidence type="ECO:0000256" key="6">
    <source>
        <dbReference type="SAM" id="Phobius"/>
    </source>
</evidence>
<evidence type="ECO:0000313" key="9">
    <source>
        <dbReference type="Proteomes" id="UP000617979"/>
    </source>
</evidence>
<keyword evidence="4 6" id="KW-1133">Transmembrane helix</keyword>
<gene>
    <name evidence="8" type="ORF">GCM10007416_26320</name>
</gene>